<dbReference type="AlphaFoldDB" id="A0A371DC13"/>
<dbReference type="Proteomes" id="UP000256964">
    <property type="component" value="Unassembled WGS sequence"/>
</dbReference>
<sequence length="174" mass="18918">MPSMPSRRHLYLLDCSHTSGNRLVTVQPPCTDLWLAPCEMTRPVIRRVIPHLSALGRARPLSAGPVVTRKPPPFTPPPSDPWKDPNLRPVLWTGLGITLALCSVLEYYYPTPPSDDALFLAVATQVAWDAVKGRTSQVRSTKAETSQAAQSTEAGAKGEISQAPQRGLTESKPV</sequence>
<proteinExistence type="predicted"/>
<accession>A0A371DC13</accession>
<dbReference type="EMBL" id="KZ857401">
    <property type="protein sequence ID" value="RDX50085.1"/>
    <property type="molecule type" value="Genomic_DNA"/>
</dbReference>
<feature type="compositionally biased region" description="Polar residues" evidence="1">
    <location>
        <begin position="134"/>
        <end position="153"/>
    </location>
</feature>
<feature type="compositionally biased region" description="Pro residues" evidence="1">
    <location>
        <begin position="70"/>
        <end position="80"/>
    </location>
</feature>
<gene>
    <name evidence="2" type="ORF">OH76DRAFT_482949</name>
</gene>
<evidence type="ECO:0000313" key="2">
    <source>
        <dbReference type="EMBL" id="RDX50085.1"/>
    </source>
</evidence>
<name>A0A371DC13_9APHY</name>
<evidence type="ECO:0000256" key="1">
    <source>
        <dbReference type="SAM" id="MobiDB-lite"/>
    </source>
</evidence>
<keyword evidence="3" id="KW-1185">Reference proteome</keyword>
<evidence type="ECO:0000313" key="3">
    <source>
        <dbReference type="Proteomes" id="UP000256964"/>
    </source>
</evidence>
<feature type="region of interest" description="Disordered" evidence="1">
    <location>
        <begin position="134"/>
        <end position="174"/>
    </location>
</feature>
<organism evidence="2 3">
    <name type="scientific">Lentinus brumalis</name>
    <dbReference type="NCBI Taxonomy" id="2498619"/>
    <lineage>
        <taxon>Eukaryota</taxon>
        <taxon>Fungi</taxon>
        <taxon>Dikarya</taxon>
        <taxon>Basidiomycota</taxon>
        <taxon>Agaricomycotina</taxon>
        <taxon>Agaricomycetes</taxon>
        <taxon>Polyporales</taxon>
        <taxon>Polyporaceae</taxon>
        <taxon>Lentinus</taxon>
    </lineage>
</organism>
<reference evidence="2 3" key="1">
    <citation type="journal article" date="2018" name="Biotechnol. Biofuels">
        <title>Integrative visual omics of the white-rot fungus Polyporus brumalis exposes the biotechnological potential of its oxidative enzymes for delignifying raw plant biomass.</title>
        <authorList>
            <person name="Miyauchi S."/>
            <person name="Rancon A."/>
            <person name="Drula E."/>
            <person name="Hage H."/>
            <person name="Chaduli D."/>
            <person name="Favel A."/>
            <person name="Grisel S."/>
            <person name="Henrissat B."/>
            <person name="Herpoel-Gimbert I."/>
            <person name="Ruiz-Duenas F.J."/>
            <person name="Chevret D."/>
            <person name="Hainaut M."/>
            <person name="Lin J."/>
            <person name="Wang M."/>
            <person name="Pangilinan J."/>
            <person name="Lipzen A."/>
            <person name="Lesage-Meessen L."/>
            <person name="Navarro D."/>
            <person name="Riley R."/>
            <person name="Grigoriev I.V."/>
            <person name="Zhou S."/>
            <person name="Raouche S."/>
            <person name="Rosso M.N."/>
        </authorList>
    </citation>
    <scope>NUCLEOTIDE SEQUENCE [LARGE SCALE GENOMIC DNA]</scope>
    <source>
        <strain evidence="2 3">BRFM 1820</strain>
    </source>
</reference>
<feature type="region of interest" description="Disordered" evidence="1">
    <location>
        <begin position="63"/>
        <end position="82"/>
    </location>
</feature>
<protein>
    <submittedName>
        <fullName evidence="2">Uncharacterized protein</fullName>
    </submittedName>
</protein>